<sequence>MCLWLARPLFASSASASGFVDTIYREQFLQQSEDCQPLRRSQEDYAELSSFYSTLKIRNCQGEANNIMSNKD</sequence>
<dbReference type="AlphaFoldDB" id="A0A2S7SZE9"/>
<organism evidence="1 2">
    <name type="scientific">Flavipsychrobacter stenotrophus</name>
    <dbReference type="NCBI Taxonomy" id="2077091"/>
    <lineage>
        <taxon>Bacteria</taxon>
        <taxon>Pseudomonadati</taxon>
        <taxon>Bacteroidota</taxon>
        <taxon>Chitinophagia</taxon>
        <taxon>Chitinophagales</taxon>
        <taxon>Chitinophagaceae</taxon>
        <taxon>Flavipsychrobacter</taxon>
    </lineage>
</organism>
<evidence type="ECO:0000313" key="1">
    <source>
        <dbReference type="EMBL" id="PQJ12302.1"/>
    </source>
</evidence>
<dbReference type="Proteomes" id="UP000239872">
    <property type="component" value="Unassembled WGS sequence"/>
</dbReference>
<comment type="caution">
    <text evidence="1">The sequence shown here is derived from an EMBL/GenBank/DDBJ whole genome shotgun (WGS) entry which is preliminary data.</text>
</comment>
<accession>A0A2S7SZE9</accession>
<proteinExistence type="predicted"/>
<reference evidence="1 2" key="1">
    <citation type="submission" date="2018-01" db="EMBL/GenBank/DDBJ databases">
        <title>A novel member of the phylum Bacteroidetes isolated from glacier ice.</title>
        <authorList>
            <person name="Liu Q."/>
            <person name="Xin Y.-H."/>
        </authorList>
    </citation>
    <scope>NUCLEOTIDE SEQUENCE [LARGE SCALE GENOMIC DNA]</scope>
    <source>
        <strain evidence="1 2">RB1R16</strain>
    </source>
</reference>
<gene>
    <name evidence="1" type="ORF">CJD36_000660</name>
</gene>
<evidence type="ECO:0000313" key="2">
    <source>
        <dbReference type="Proteomes" id="UP000239872"/>
    </source>
</evidence>
<keyword evidence="2" id="KW-1185">Reference proteome</keyword>
<protein>
    <submittedName>
        <fullName evidence="1">Uncharacterized protein</fullName>
    </submittedName>
</protein>
<name>A0A2S7SZE9_9BACT</name>
<dbReference type="EMBL" id="PPSL01000001">
    <property type="protein sequence ID" value="PQJ12302.1"/>
    <property type="molecule type" value="Genomic_DNA"/>
</dbReference>